<dbReference type="FunFam" id="3.40.50.2000:FF:000060">
    <property type="entry name" value="Glycosyltransferase"/>
    <property type="match status" value="1"/>
</dbReference>
<accession>A0A9D4UG58</accession>
<reference evidence="4" key="1">
    <citation type="submission" date="2021-01" db="EMBL/GenBank/DDBJ databases">
        <title>Adiantum capillus-veneris genome.</title>
        <authorList>
            <person name="Fang Y."/>
            <person name="Liao Q."/>
        </authorList>
    </citation>
    <scope>NUCLEOTIDE SEQUENCE</scope>
    <source>
        <strain evidence="4">H3</strain>
        <tissue evidence="4">Leaf</tissue>
    </source>
</reference>
<evidence type="ECO:0000313" key="5">
    <source>
        <dbReference type="Proteomes" id="UP000886520"/>
    </source>
</evidence>
<dbReference type="Pfam" id="PF00201">
    <property type="entry name" value="UDPGT"/>
    <property type="match status" value="1"/>
</dbReference>
<dbReference type="Gene3D" id="3.40.50.2000">
    <property type="entry name" value="Glycogen Phosphorylase B"/>
    <property type="match status" value="2"/>
</dbReference>
<evidence type="ECO:0000256" key="1">
    <source>
        <dbReference type="ARBA" id="ARBA00009995"/>
    </source>
</evidence>
<dbReference type="InterPro" id="IPR035595">
    <property type="entry name" value="UDP_glycos_trans_CS"/>
</dbReference>
<dbReference type="PROSITE" id="PS00375">
    <property type="entry name" value="UDPGT"/>
    <property type="match status" value="1"/>
</dbReference>
<sequence length="397" mass="43787">MERCLQYISSCMLEEVENVMHSLLKQEPLLPFTCLLADVRIPFSQCLADKFGIPRIAFWTQSAASFSYHVTLAGGFHLPADEREIIEHIPGVPTHTASEAPVIFRRELVGDFIFDFILKPFLQLNGALAVVINTFESLEAEALDALRGQGLNVLSIGPLLPLAYFRSSTSTSPSSTGSKEENKIKAEHFCLKWLDAREPASVLYISFGTLVCLEEATFEELALGIEASGRNFLWSLRPNMLAGNQSASFIEAFKGRTEHRGLVVPWAPQVEVLSHASIRGFLTHCGWNSSLESMCRGVPMIGMPVFGEQKLNLMCLVQCWKVCLDMSSERLQQEQVEESVQALFEGLKAEELRSWADKVQSAAAFSIGSSGSSSANFKHVVKLVSGSSRLDHLGQLA</sequence>
<organism evidence="4 5">
    <name type="scientific">Adiantum capillus-veneris</name>
    <name type="common">Maidenhair fern</name>
    <dbReference type="NCBI Taxonomy" id="13818"/>
    <lineage>
        <taxon>Eukaryota</taxon>
        <taxon>Viridiplantae</taxon>
        <taxon>Streptophyta</taxon>
        <taxon>Embryophyta</taxon>
        <taxon>Tracheophyta</taxon>
        <taxon>Polypodiopsida</taxon>
        <taxon>Polypodiidae</taxon>
        <taxon>Polypodiales</taxon>
        <taxon>Pteridineae</taxon>
        <taxon>Pteridaceae</taxon>
        <taxon>Vittarioideae</taxon>
        <taxon>Adiantum</taxon>
    </lineage>
</organism>
<keyword evidence="2 3" id="KW-0808">Transferase</keyword>
<comment type="similarity">
    <text evidence="1 3">Belongs to the UDP-glycosyltransferase family.</text>
</comment>
<dbReference type="Proteomes" id="UP000886520">
    <property type="component" value="Chromosome 18"/>
</dbReference>
<keyword evidence="3" id="KW-0328">Glycosyltransferase</keyword>
<dbReference type="SUPFAM" id="SSF53756">
    <property type="entry name" value="UDP-Glycosyltransferase/glycogen phosphorylase"/>
    <property type="match status" value="1"/>
</dbReference>
<dbReference type="CDD" id="cd03784">
    <property type="entry name" value="GT1_Gtf-like"/>
    <property type="match status" value="1"/>
</dbReference>
<comment type="caution">
    <text evidence="4">The sequence shown here is derived from an EMBL/GenBank/DDBJ whole genome shotgun (WGS) entry which is preliminary data.</text>
</comment>
<gene>
    <name evidence="4" type="ORF">GOP47_0019285</name>
</gene>
<evidence type="ECO:0000313" key="4">
    <source>
        <dbReference type="EMBL" id="KAI5066661.1"/>
    </source>
</evidence>
<dbReference type="OrthoDB" id="5835829at2759"/>
<keyword evidence="5" id="KW-1185">Reference proteome</keyword>
<dbReference type="PANTHER" id="PTHR11926">
    <property type="entry name" value="GLUCOSYL/GLUCURONOSYL TRANSFERASES"/>
    <property type="match status" value="1"/>
</dbReference>
<protein>
    <recommendedName>
        <fullName evidence="6">Glycosyltransferase</fullName>
    </recommendedName>
</protein>
<evidence type="ECO:0008006" key="6">
    <source>
        <dbReference type="Google" id="ProtNLM"/>
    </source>
</evidence>
<dbReference type="EMBL" id="JABFUD020000018">
    <property type="protein sequence ID" value="KAI5066661.1"/>
    <property type="molecule type" value="Genomic_DNA"/>
</dbReference>
<name>A0A9D4UG58_ADICA</name>
<evidence type="ECO:0000256" key="2">
    <source>
        <dbReference type="ARBA" id="ARBA00022679"/>
    </source>
</evidence>
<dbReference type="GO" id="GO:0080044">
    <property type="term" value="F:quercetin 7-O-glucosyltransferase activity"/>
    <property type="evidence" value="ECO:0007669"/>
    <property type="project" value="TreeGrafter"/>
</dbReference>
<dbReference type="GO" id="GO:0080043">
    <property type="term" value="F:quercetin 3-O-glucosyltransferase activity"/>
    <property type="evidence" value="ECO:0007669"/>
    <property type="project" value="TreeGrafter"/>
</dbReference>
<dbReference type="InterPro" id="IPR002213">
    <property type="entry name" value="UDP_glucos_trans"/>
</dbReference>
<proteinExistence type="inferred from homology"/>
<dbReference type="AlphaFoldDB" id="A0A9D4UG58"/>
<dbReference type="PANTHER" id="PTHR11926:SF774">
    <property type="entry name" value="UDP-GLYCOSYLTRANSFERASE 85A1-RELATED"/>
    <property type="match status" value="1"/>
</dbReference>
<evidence type="ECO:0000256" key="3">
    <source>
        <dbReference type="RuleBase" id="RU003718"/>
    </source>
</evidence>